<sequence>MLLNVISGICTTDCPCKDIGNNNTVCQFDRDVDRNITADVFFDSPVEYIPSLRLEFNSTLKDGSLRFPFTAIFQLVFKLLSDFCDVSDLNINELSTFIIDDIEELSNLISLFML</sequence>
<dbReference type="EMBL" id="JAEAOA010001197">
    <property type="protein sequence ID" value="KAK3609574.1"/>
    <property type="molecule type" value="Genomic_DNA"/>
</dbReference>
<reference evidence="1" key="2">
    <citation type="journal article" date="2021" name="Genome Biol. Evol.">
        <title>Developing a high-quality reference genome for a parasitic bivalve with doubly uniparental inheritance (Bivalvia: Unionida).</title>
        <authorList>
            <person name="Smith C.H."/>
        </authorList>
    </citation>
    <scope>NUCLEOTIDE SEQUENCE</scope>
    <source>
        <strain evidence="1">CHS0354</strain>
        <tissue evidence="1">Mantle</tissue>
    </source>
</reference>
<reference evidence="1" key="1">
    <citation type="journal article" date="2021" name="Genome Biol. Evol.">
        <title>A High-Quality Reference Genome for a Parasitic Bivalve with Doubly Uniparental Inheritance (Bivalvia: Unionida).</title>
        <authorList>
            <person name="Smith C.H."/>
        </authorList>
    </citation>
    <scope>NUCLEOTIDE SEQUENCE</scope>
    <source>
        <strain evidence="1">CHS0354</strain>
    </source>
</reference>
<organism evidence="1 2">
    <name type="scientific">Potamilus streckersoni</name>
    <dbReference type="NCBI Taxonomy" id="2493646"/>
    <lineage>
        <taxon>Eukaryota</taxon>
        <taxon>Metazoa</taxon>
        <taxon>Spiralia</taxon>
        <taxon>Lophotrochozoa</taxon>
        <taxon>Mollusca</taxon>
        <taxon>Bivalvia</taxon>
        <taxon>Autobranchia</taxon>
        <taxon>Heteroconchia</taxon>
        <taxon>Palaeoheterodonta</taxon>
        <taxon>Unionida</taxon>
        <taxon>Unionoidea</taxon>
        <taxon>Unionidae</taxon>
        <taxon>Ambleminae</taxon>
        <taxon>Lampsilini</taxon>
        <taxon>Potamilus</taxon>
    </lineage>
</organism>
<keyword evidence="2" id="KW-1185">Reference proteome</keyword>
<evidence type="ECO:0000313" key="1">
    <source>
        <dbReference type="EMBL" id="KAK3609574.1"/>
    </source>
</evidence>
<gene>
    <name evidence="1" type="ORF">CHS0354_019588</name>
</gene>
<proteinExistence type="predicted"/>
<dbReference type="AlphaFoldDB" id="A0AAE0TGJ5"/>
<reference evidence="1" key="3">
    <citation type="submission" date="2023-05" db="EMBL/GenBank/DDBJ databases">
        <authorList>
            <person name="Smith C.H."/>
        </authorList>
    </citation>
    <scope>NUCLEOTIDE SEQUENCE</scope>
    <source>
        <strain evidence="1">CHS0354</strain>
        <tissue evidence="1">Mantle</tissue>
    </source>
</reference>
<name>A0AAE0TGJ5_9BIVA</name>
<comment type="caution">
    <text evidence="1">The sequence shown here is derived from an EMBL/GenBank/DDBJ whole genome shotgun (WGS) entry which is preliminary data.</text>
</comment>
<accession>A0AAE0TGJ5</accession>
<evidence type="ECO:0000313" key="2">
    <source>
        <dbReference type="Proteomes" id="UP001195483"/>
    </source>
</evidence>
<dbReference type="Proteomes" id="UP001195483">
    <property type="component" value="Unassembled WGS sequence"/>
</dbReference>
<protein>
    <submittedName>
        <fullName evidence="1">Uncharacterized protein</fullName>
    </submittedName>
</protein>